<feature type="region of interest" description="Disordered" evidence="4">
    <location>
        <begin position="147"/>
        <end position="188"/>
    </location>
</feature>
<dbReference type="AlphaFoldDB" id="A0AAD5U625"/>
<evidence type="ECO:0000313" key="6">
    <source>
        <dbReference type="EMBL" id="KAJ3225774.1"/>
    </source>
</evidence>
<name>A0AAD5U625_9FUNG</name>
<dbReference type="InterPro" id="IPR014777">
    <property type="entry name" value="4pyrrole_Mease_sub1"/>
</dbReference>
<feature type="domain" description="Tetrapyrrole methylase" evidence="5">
    <location>
        <begin position="267"/>
        <end position="449"/>
    </location>
</feature>
<organism evidence="6 7">
    <name type="scientific">Clydaea vesicula</name>
    <dbReference type="NCBI Taxonomy" id="447962"/>
    <lineage>
        <taxon>Eukaryota</taxon>
        <taxon>Fungi</taxon>
        <taxon>Fungi incertae sedis</taxon>
        <taxon>Chytridiomycota</taxon>
        <taxon>Chytridiomycota incertae sedis</taxon>
        <taxon>Chytridiomycetes</taxon>
        <taxon>Lobulomycetales</taxon>
        <taxon>Lobulomycetaceae</taxon>
        <taxon>Clydaea</taxon>
    </lineage>
</organism>
<dbReference type="InterPro" id="IPR000878">
    <property type="entry name" value="4pyrrol_Mease"/>
</dbReference>
<keyword evidence="2" id="KW-0808">Transferase</keyword>
<evidence type="ECO:0000313" key="7">
    <source>
        <dbReference type="Proteomes" id="UP001211065"/>
    </source>
</evidence>
<gene>
    <name evidence="6" type="ORF">HK099_006274</name>
</gene>
<dbReference type="InterPro" id="IPR050161">
    <property type="entry name" value="Siro_Cobalamin_biosynth"/>
</dbReference>
<comment type="caution">
    <text evidence="6">The sequence shown here is derived from an EMBL/GenBank/DDBJ whole genome shotgun (WGS) entry which is preliminary data.</text>
</comment>
<dbReference type="InterPro" id="IPR014776">
    <property type="entry name" value="4pyrrole_Mease_sub2"/>
</dbReference>
<evidence type="ECO:0000256" key="2">
    <source>
        <dbReference type="ARBA" id="ARBA00022679"/>
    </source>
</evidence>
<keyword evidence="3" id="KW-0949">S-adenosyl-L-methionine</keyword>
<dbReference type="Gene3D" id="3.30.950.10">
    <property type="entry name" value="Methyltransferase, Cobalt-precorrin-4 Transmethylase, Domain 2"/>
    <property type="match status" value="1"/>
</dbReference>
<dbReference type="EMBL" id="JADGJW010000053">
    <property type="protein sequence ID" value="KAJ3225774.1"/>
    <property type="molecule type" value="Genomic_DNA"/>
</dbReference>
<keyword evidence="7" id="KW-1185">Reference proteome</keyword>
<dbReference type="Pfam" id="PF00590">
    <property type="entry name" value="TP_methylase"/>
    <property type="match status" value="1"/>
</dbReference>
<dbReference type="SUPFAM" id="SSF53790">
    <property type="entry name" value="Tetrapyrrole methylase"/>
    <property type="match status" value="1"/>
</dbReference>
<dbReference type="GO" id="GO:0019354">
    <property type="term" value="P:siroheme biosynthetic process"/>
    <property type="evidence" value="ECO:0007669"/>
    <property type="project" value="TreeGrafter"/>
</dbReference>
<feature type="compositionally biased region" description="Polar residues" evidence="4">
    <location>
        <begin position="172"/>
        <end position="188"/>
    </location>
</feature>
<dbReference type="InterPro" id="IPR035996">
    <property type="entry name" value="4pyrrol_Methylase_sf"/>
</dbReference>
<evidence type="ECO:0000259" key="5">
    <source>
        <dbReference type="Pfam" id="PF00590"/>
    </source>
</evidence>
<proteinExistence type="predicted"/>
<sequence>MTFVPINFNFNNVHCLISTSNLNDNKILTKIKVLLNSNAKLSIFLIKKNKSDEDIHNISQEISNIINGNSNSVSIQKVSEFDLFSTFTTLHQTSNFQGKVKFIFDYTGLDLVKSLAQLEDVFLYSYLSKSSDENDFSFINDEEKKQHHLENGIGKKSAEGKLPPTPPRSLRFVQSKTPAPSQSKSSGALSGAFSYLTGYAISKEEPTSHANSFALTRSNSKYEGITESAQIGIAQGLNLLPNVLESNIRNVLKYVPVIKIPGREGGLYLVGAGTGDPDLLTLRALNALKNSDILVYDNLISESSLKFISTNFPKLQIHQSFDVDFIASFLEKGWIVTRFYNGDPYFFSKGFEERSIFESKNFKIIDVVCGVISPFAGSVLYNIPLGRNEILTMKGNAKQVVEYNPLRTIIVMMPTTFFKKIIKLFLDSNYPPNLPCALIEKISWGQHKENATYGDLSDIVDNAIKAKVEGPACFYLGKQVGMKKKQMTLKIINKLINHKGKCEGFRNYYLEKYKKLDELENASDISYTSTVFE</sequence>
<dbReference type="PANTHER" id="PTHR45790:SF6">
    <property type="entry name" value="UROPORPHYRINOGEN-III C-METHYLTRANSFERASE"/>
    <property type="match status" value="1"/>
</dbReference>
<dbReference type="Gene3D" id="3.40.1010.10">
    <property type="entry name" value="Cobalt-precorrin-4 Transmethylase, Domain 1"/>
    <property type="match status" value="1"/>
</dbReference>
<reference evidence="6" key="1">
    <citation type="submission" date="2020-05" db="EMBL/GenBank/DDBJ databases">
        <title>Phylogenomic resolution of chytrid fungi.</title>
        <authorList>
            <person name="Stajich J.E."/>
            <person name="Amses K."/>
            <person name="Simmons R."/>
            <person name="Seto K."/>
            <person name="Myers J."/>
            <person name="Bonds A."/>
            <person name="Quandt C.A."/>
            <person name="Barry K."/>
            <person name="Liu P."/>
            <person name="Grigoriev I."/>
            <person name="Longcore J.E."/>
            <person name="James T.Y."/>
        </authorList>
    </citation>
    <scope>NUCLEOTIDE SEQUENCE</scope>
    <source>
        <strain evidence="6">JEL0476</strain>
    </source>
</reference>
<evidence type="ECO:0000256" key="4">
    <source>
        <dbReference type="SAM" id="MobiDB-lite"/>
    </source>
</evidence>
<keyword evidence="1" id="KW-0489">Methyltransferase</keyword>
<evidence type="ECO:0000256" key="3">
    <source>
        <dbReference type="ARBA" id="ARBA00022691"/>
    </source>
</evidence>
<dbReference type="PANTHER" id="PTHR45790">
    <property type="entry name" value="SIROHEME SYNTHASE-RELATED"/>
    <property type="match status" value="1"/>
</dbReference>
<dbReference type="GO" id="GO:0032259">
    <property type="term" value="P:methylation"/>
    <property type="evidence" value="ECO:0007669"/>
    <property type="project" value="UniProtKB-KW"/>
</dbReference>
<dbReference type="Proteomes" id="UP001211065">
    <property type="component" value="Unassembled WGS sequence"/>
</dbReference>
<dbReference type="GO" id="GO:0004851">
    <property type="term" value="F:uroporphyrin-III C-methyltransferase activity"/>
    <property type="evidence" value="ECO:0007669"/>
    <property type="project" value="TreeGrafter"/>
</dbReference>
<protein>
    <recommendedName>
        <fullName evidence="5">Tetrapyrrole methylase domain-containing protein</fullName>
    </recommendedName>
</protein>
<evidence type="ECO:0000256" key="1">
    <source>
        <dbReference type="ARBA" id="ARBA00022603"/>
    </source>
</evidence>
<accession>A0AAD5U625</accession>